<dbReference type="AlphaFoldDB" id="A0A0W0SK05"/>
<sequence>MRILIGLVSIVLIHLAFAGNLGCVNNPDLQASRSKELQTLLEADQKDRESDWSQLTPEELQQIEENDLNRRKRVGEIFGEGCISTSKDYFAAYLIYQHGDIPDHYYQAFLFALRAAEHHHQEGGQSTANALDRYLISIGHRQLFGTQYFSESLGGCFCIEPVEASFPDTIRLSHAHQSLQERYDKLALINEGKQCSNQDCEHDLKPSPKGTVPGFW</sequence>
<protein>
    <submittedName>
        <fullName evidence="1">Uncharacterized protein</fullName>
    </submittedName>
</protein>
<proteinExistence type="predicted"/>
<dbReference type="EMBL" id="LNXV01000015">
    <property type="protein sequence ID" value="KTC83719.1"/>
    <property type="molecule type" value="Genomic_DNA"/>
</dbReference>
<dbReference type="RefSeq" id="WP_058441763.1">
    <property type="nucleotide sequence ID" value="NZ_CAAAHU010000027.1"/>
</dbReference>
<dbReference type="STRING" id="29422.Lbru_1688"/>
<comment type="caution">
    <text evidence="1">The sequence shown here is derived from an EMBL/GenBank/DDBJ whole genome shotgun (WGS) entry which is preliminary data.</text>
</comment>
<gene>
    <name evidence="1" type="ORF">Lbru_1688</name>
</gene>
<dbReference type="PATRIC" id="fig|29422.6.peg.1793"/>
<dbReference type="OrthoDB" id="5654139at2"/>
<organism evidence="1 2">
    <name type="scientific">Legionella brunensis</name>
    <dbReference type="NCBI Taxonomy" id="29422"/>
    <lineage>
        <taxon>Bacteria</taxon>
        <taxon>Pseudomonadati</taxon>
        <taxon>Pseudomonadota</taxon>
        <taxon>Gammaproteobacteria</taxon>
        <taxon>Legionellales</taxon>
        <taxon>Legionellaceae</taxon>
        <taxon>Legionella</taxon>
    </lineage>
</organism>
<accession>A0A0W0SK05</accession>
<dbReference type="Proteomes" id="UP000054742">
    <property type="component" value="Unassembled WGS sequence"/>
</dbReference>
<name>A0A0W0SK05_9GAMM</name>
<reference evidence="1 2" key="1">
    <citation type="submission" date="2015-11" db="EMBL/GenBank/DDBJ databases">
        <title>Genomic analysis of 38 Legionella species identifies large and diverse effector repertoires.</title>
        <authorList>
            <person name="Burstein D."/>
            <person name="Amaro F."/>
            <person name="Zusman T."/>
            <person name="Lifshitz Z."/>
            <person name="Cohen O."/>
            <person name="Gilbert J.A."/>
            <person name="Pupko T."/>
            <person name="Shuman H.A."/>
            <person name="Segal G."/>
        </authorList>
    </citation>
    <scope>NUCLEOTIDE SEQUENCE [LARGE SCALE GENOMIC DNA]</scope>
    <source>
        <strain evidence="1 2">ATCC 43878</strain>
    </source>
</reference>
<evidence type="ECO:0000313" key="1">
    <source>
        <dbReference type="EMBL" id="KTC83719.1"/>
    </source>
</evidence>
<keyword evidence="2" id="KW-1185">Reference proteome</keyword>
<evidence type="ECO:0000313" key="2">
    <source>
        <dbReference type="Proteomes" id="UP000054742"/>
    </source>
</evidence>